<evidence type="ECO:0000313" key="4">
    <source>
        <dbReference type="Proteomes" id="UP001500908"/>
    </source>
</evidence>
<feature type="region of interest" description="Disordered" evidence="1">
    <location>
        <begin position="1"/>
        <end position="60"/>
    </location>
</feature>
<feature type="compositionally biased region" description="Pro residues" evidence="1">
    <location>
        <begin position="1"/>
        <end position="39"/>
    </location>
</feature>
<feature type="region of interest" description="Disordered" evidence="1">
    <location>
        <begin position="132"/>
        <end position="155"/>
    </location>
</feature>
<name>A0ABP7ESJ4_9ACTN</name>
<keyword evidence="2" id="KW-1133">Transmembrane helix</keyword>
<evidence type="ECO:0000313" key="3">
    <source>
        <dbReference type="EMBL" id="GAA3724002.1"/>
    </source>
</evidence>
<dbReference type="Proteomes" id="UP001500908">
    <property type="component" value="Unassembled WGS sequence"/>
</dbReference>
<protein>
    <recommendedName>
        <fullName evidence="5">DUF3558 domain-containing protein</fullName>
    </recommendedName>
</protein>
<dbReference type="EMBL" id="BAABDD010000001">
    <property type="protein sequence ID" value="GAA3724002.1"/>
    <property type="molecule type" value="Genomic_DNA"/>
</dbReference>
<evidence type="ECO:0000256" key="1">
    <source>
        <dbReference type="SAM" id="MobiDB-lite"/>
    </source>
</evidence>
<evidence type="ECO:0000256" key="2">
    <source>
        <dbReference type="SAM" id="Phobius"/>
    </source>
</evidence>
<comment type="caution">
    <text evidence="3">The sequence shown here is derived from an EMBL/GenBank/DDBJ whole genome shotgun (WGS) entry which is preliminary data.</text>
</comment>
<organism evidence="3 4">
    <name type="scientific">Salinactinospora qingdaonensis</name>
    <dbReference type="NCBI Taxonomy" id="702744"/>
    <lineage>
        <taxon>Bacteria</taxon>
        <taxon>Bacillati</taxon>
        <taxon>Actinomycetota</taxon>
        <taxon>Actinomycetes</taxon>
        <taxon>Streptosporangiales</taxon>
        <taxon>Nocardiopsidaceae</taxon>
        <taxon>Salinactinospora</taxon>
    </lineage>
</organism>
<keyword evidence="4" id="KW-1185">Reference proteome</keyword>
<gene>
    <name evidence="3" type="ORF">GCM10022402_00790</name>
</gene>
<sequence length="267" mass="28042">MLMAQPPPAGPPADPPGQPPPPPGDTPAGGPPPSFPPPASQGAAFPIPAATPSIGSAPKKSNRGCTIVMIVAVAVAGVILIAFVVGVGLLIESGRSSGHVYSALPECSVVEGEALGRLVPRHDRVIDEKLTASTDPQAPQSWEARQCQWSTPKDSRRVPSDALVLLSRYEDQFGISGQDAASQDLAQRSEQFDTSALDDLGDEALTWYDSQNEAGCVGTRLSNLVFSICYTSATNYYYTETLPPDEAIAEAEKLTREVVATVRDSGS</sequence>
<proteinExistence type="predicted"/>
<keyword evidence="2" id="KW-0812">Transmembrane</keyword>
<keyword evidence="2" id="KW-0472">Membrane</keyword>
<evidence type="ECO:0008006" key="5">
    <source>
        <dbReference type="Google" id="ProtNLM"/>
    </source>
</evidence>
<feature type="transmembrane region" description="Helical" evidence="2">
    <location>
        <begin position="67"/>
        <end position="91"/>
    </location>
</feature>
<reference evidence="4" key="1">
    <citation type="journal article" date="2019" name="Int. J. Syst. Evol. Microbiol.">
        <title>The Global Catalogue of Microorganisms (GCM) 10K type strain sequencing project: providing services to taxonomists for standard genome sequencing and annotation.</title>
        <authorList>
            <consortium name="The Broad Institute Genomics Platform"/>
            <consortium name="The Broad Institute Genome Sequencing Center for Infectious Disease"/>
            <person name="Wu L."/>
            <person name="Ma J."/>
        </authorList>
    </citation>
    <scope>NUCLEOTIDE SEQUENCE [LARGE SCALE GENOMIC DNA]</scope>
    <source>
        <strain evidence="4">JCM 17137</strain>
    </source>
</reference>
<accession>A0ABP7ESJ4</accession>